<feature type="compositionally biased region" description="Low complexity" evidence="1">
    <location>
        <begin position="9"/>
        <end position="18"/>
    </location>
</feature>
<feature type="region of interest" description="Disordered" evidence="1">
    <location>
        <begin position="1"/>
        <end position="33"/>
    </location>
</feature>
<accession>A0AA36I3Y4</accession>
<protein>
    <submittedName>
        <fullName evidence="2">Uncharacterized protein</fullName>
    </submittedName>
</protein>
<proteinExistence type="predicted"/>
<evidence type="ECO:0000313" key="2">
    <source>
        <dbReference type="EMBL" id="CAJ1380616.1"/>
    </source>
</evidence>
<keyword evidence="3" id="KW-1185">Reference proteome</keyword>
<sequence>MGCYAAKCPIEPENSSEPSETEEVNAEDKETEEVNAPTFGGVCQQNHDPLHWAVSLAQILDLKKDSRCVIKTIMNVTDEGSSKMRDIVKDIVIPTTAGTGTGYGLYLNKEAPLKAKVMVSHAWDEYYRDFSEAIVDAGVAGPFWVCAFAIYQPEDLPEVSIVKQLGPDVARGPFAHVLHHADSMLAVVTTSCNIYTRMWCVFEMYVALQRGVPVKMFGFAVPVAGMCGIRSGELINDPIRDATCEAVDTKSARCGAPNLPQNDDEKAIRQCIELMPGGYVAIDEAIEKERLRYLQGVLDSDELQERAKNLSMRPFTEDPRDVYRNAIKNVQERLVLFAQH</sequence>
<name>A0AA36I3Y4_9DINO</name>
<evidence type="ECO:0000256" key="1">
    <source>
        <dbReference type="SAM" id="MobiDB-lite"/>
    </source>
</evidence>
<dbReference type="EMBL" id="CAUJNA010000729">
    <property type="protein sequence ID" value="CAJ1380616.1"/>
    <property type="molecule type" value="Genomic_DNA"/>
</dbReference>
<organism evidence="2 3">
    <name type="scientific">Effrenium voratum</name>
    <dbReference type="NCBI Taxonomy" id="2562239"/>
    <lineage>
        <taxon>Eukaryota</taxon>
        <taxon>Sar</taxon>
        <taxon>Alveolata</taxon>
        <taxon>Dinophyceae</taxon>
        <taxon>Suessiales</taxon>
        <taxon>Symbiodiniaceae</taxon>
        <taxon>Effrenium</taxon>
    </lineage>
</organism>
<evidence type="ECO:0000313" key="3">
    <source>
        <dbReference type="Proteomes" id="UP001178507"/>
    </source>
</evidence>
<dbReference type="AlphaFoldDB" id="A0AA36I3Y4"/>
<dbReference type="Proteomes" id="UP001178507">
    <property type="component" value="Unassembled WGS sequence"/>
</dbReference>
<gene>
    <name evidence="2" type="ORF">EVOR1521_LOCUS8517</name>
</gene>
<feature type="compositionally biased region" description="Acidic residues" evidence="1">
    <location>
        <begin position="19"/>
        <end position="33"/>
    </location>
</feature>
<comment type="caution">
    <text evidence="2">The sequence shown here is derived from an EMBL/GenBank/DDBJ whole genome shotgun (WGS) entry which is preliminary data.</text>
</comment>
<reference evidence="2" key="1">
    <citation type="submission" date="2023-08" db="EMBL/GenBank/DDBJ databases">
        <authorList>
            <person name="Chen Y."/>
            <person name="Shah S."/>
            <person name="Dougan E. K."/>
            <person name="Thang M."/>
            <person name="Chan C."/>
        </authorList>
    </citation>
    <scope>NUCLEOTIDE SEQUENCE</scope>
</reference>